<proteinExistence type="predicted"/>
<sequence length="76" mass="8434">MKEIMVVRGGKKGKAGSVKRQDRDRGRQMSFSQSQSSFCPRFALLYLLMRGRQSFCRPADGEGIGFLLASNCCSVP</sequence>
<dbReference type="Proteomes" id="UP001141253">
    <property type="component" value="Chromosome 5"/>
</dbReference>
<keyword evidence="3" id="KW-1185">Reference proteome</keyword>
<accession>A0ABQ9CGK1</accession>
<reference evidence="2" key="2">
    <citation type="journal article" date="2023" name="Int. J. Mol. Sci.">
        <title>De Novo Assembly and Annotation of 11 Diverse Shrub Willow (Salix) Genomes Reveals Novel Gene Organization in Sex-Linked Regions.</title>
        <authorList>
            <person name="Hyden B."/>
            <person name="Feng K."/>
            <person name="Yates T.B."/>
            <person name="Jawdy S."/>
            <person name="Cereghino C."/>
            <person name="Smart L.B."/>
            <person name="Muchero W."/>
        </authorList>
    </citation>
    <scope>NUCLEOTIDE SEQUENCE</scope>
    <source>
        <tissue evidence="2">Shoot tip</tissue>
    </source>
</reference>
<evidence type="ECO:0000256" key="1">
    <source>
        <dbReference type="SAM" id="MobiDB-lite"/>
    </source>
</evidence>
<comment type="caution">
    <text evidence="2">The sequence shown here is derived from an EMBL/GenBank/DDBJ whole genome shotgun (WGS) entry which is preliminary data.</text>
</comment>
<protein>
    <submittedName>
        <fullName evidence="2">Uncharacterized protein</fullName>
    </submittedName>
</protein>
<evidence type="ECO:0000313" key="3">
    <source>
        <dbReference type="Proteomes" id="UP001141253"/>
    </source>
</evidence>
<reference evidence="2" key="1">
    <citation type="submission" date="2022-10" db="EMBL/GenBank/DDBJ databases">
        <authorList>
            <person name="Hyden B.L."/>
            <person name="Feng K."/>
            <person name="Yates T."/>
            <person name="Jawdy S."/>
            <person name="Smart L.B."/>
            <person name="Muchero W."/>
        </authorList>
    </citation>
    <scope>NUCLEOTIDE SEQUENCE</scope>
    <source>
        <tissue evidence="2">Shoot tip</tissue>
    </source>
</reference>
<evidence type="ECO:0000313" key="2">
    <source>
        <dbReference type="EMBL" id="KAJ6397453.1"/>
    </source>
</evidence>
<feature type="region of interest" description="Disordered" evidence="1">
    <location>
        <begin position="1"/>
        <end position="35"/>
    </location>
</feature>
<name>A0ABQ9CGK1_9ROSI</name>
<organism evidence="2 3">
    <name type="scientific">Salix suchowensis</name>
    <dbReference type="NCBI Taxonomy" id="1278906"/>
    <lineage>
        <taxon>Eukaryota</taxon>
        <taxon>Viridiplantae</taxon>
        <taxon>Streptophyta</taxon>
        <taxon>Embryophyta</taxon>
        <taxon>Tracheophyta</taxon>
        <taxon>Spermatophyta</taxon>
        <taxon>Magnoliopsida</taxon>
        <taxon>eudicotyledons</taxon>
        <taxon>Gunneridae</taxon>
        <taxon>Pentapetalae</taxon>
        <taxon>rosids</taxon>
        <taxon>fabids</taxon>
        <taxon>Malpighiales</taxon>
        <taxon>Salicaceae</taxon>
        <taxon>Saliceae</taxon>
        <taxon>Salix</taxon>
    </lineage>
</organism>
<dbReference type="EMBL" id="JAPFFI010000003">
    <property type="protein sequence ID" value="KAJ6397453.1"/>
    <property type="molecule type" value="Genomic_DNA"/>
</dbReference>
<gene>
    <name evidence="2" type="ORF">OIU77_018462</name>
</gene>